<feature type="region of interest" description="Disordered" evidence="1">
    <location>
        <begin position="1"/>
        <end position="30"/>
    </location>
</feature>
<evidence type="ECO:0000313" key="3">
    <source>
        <dbReference type="EMBL" id="QDS94778.1"/>
    </source>
</evidence>
<keyword evidence="4" id="KW-1185">Reference proteome</keyword>
<accession>A0A517MIU9</accession>
<dbReference type="AlphaFoldDB" id="A0A517MIU9"/>
<dbReference type="EMBL" id="CP036262">
    <property type="protein sequence ID" value="QDS94778.1"/>
    <property type="molecule type" value="Genomic_DNA"/>
</dbReference>
<evidence type="ECO:0000256" key="1">
    <source>
        <dbReference type="SAM" id="MobiDB-lite"/>
    </source>
</evidence>
<dbReference type="NCBIfam" id="TIGR03936">
    <property type="entry name" value="sam_1_link_chp"/>
    <property type="match status" value="1"/>
</dbReference>
<sequence length="255" mass="28220">MNNKVTEAAGDAKAAPDTKNPDAKNSVPPQPSEELLRIRYRIRFAKTDLLRWISHRDLARLWERLLRRATLELSMTEGFHPKPRVGFPSALALGIEGLDEVVEIDLAEELSVEALLKRLDDDQQPGLNILSVCRVPDGTPKARLLRSHYSVPIPEGFATAEIETAITEISDVETLEVTRKNRTITVNAASQIDQLKICDGHLIMVLSASENADLKPTDLISAMGLDSLLTAGSYVVRTRVELEQTLGPEHCVLKE</sequence>
<reference evidence="3 4" key="1">
    <citation type="submission" date="2019-02" db="EMBL/GenBank/DDBJ databases">
        <title>Deep-cultivation of Planctomycetes and their phenomic and genomic characterization uncovers novel biology.</title>
        <authorList>
            <person name="Wiegand S."/>
            <person name="Jogler M."/>
            <person name="Boedeker C."/>
            <person name="Pinto D."/>
            <person name="Vollmers J."/>
            <person name="Rivas-Marin E."/>
            <person name="Kohn T."/>
            <person name="Peeters S.H."/>
            <person name="Heuer A."/>
            <person name="Rast P."/>
            <person name="Oberbeckmann S."/>
            <person name="Bunk B."/>
            <person name="Jeske O."/>
            <person name="Meyerdierks A."/>
            <person name="Storesund J.E."/>
            <person name="Kallscheuer N."/>
            <person name="Luecker S."/>
            <person name="Lage O.M."/>
            <person name="Pohl T."/>
            <person name="Merkel B.J."/>
            <person name="Hornburger P."/>
            <person name="Mueller R.-W."/>
            <person name="Bruemmer F."/>
            <person name="Labrenz M."/>
            <person name="Spormann A.M."/>
            <person name="Op den Camp H."/>
            <person name="Overmann J."/>
            <person name="Amann R."/>
            <person name="Jetten M.S.M."/>
            <person name="Mascher T."/>
            <person name="Medema M.H."/>
            <person name="Devos D.P."/>
            <person name="Kaster A.-K."/>
            <person name="Ovreas L."/>
            <person name="Rohde M."/>
            <person name="Galperin M.Y."/>
            <person name="Jogler C."/>
        </authorList>
    </citation>
    <scope>NUCLEOTIDE SEQUENCE [LARGE SCALE GENOMIC DNA]</scope>
    <source>
        <strain evidence="3 4">FF011L</strain>
    </source>
</reference>
<protein>
    <recommendedName>
        <fullName evidence="2">DUF2344 domain-containing protein</fullName>
    </recommendedName>
</protein>
<name>A0A517MIU9_9BACT</name>
<feature type="domain" description="DUF2344" evidence="2">
    <location>
        <begin position="39"/>
        <end position="216"/>
    </location>
</feature>
<gene>
    <name evidence="3" type="ORF">FF011L_35600</name>
</gene>
<dbReference type="OrthoDB" id="9780488at2"/>
<evidence type="ECO:0000313" key="4">
    <source>
        <dbReference type="Proteomes" id="UP000320672"/>
    </source>
</evidence>
<dbReference type="KEGG" id="rml:FF011L_35600"/>
<proteinExistence type="predicted"/>
<dbReference type="InterPro" id="IPR018768">
    <property type="entry name" value="DUF2344"/>
</dbReference>
<dbReference type="RefSeq" id="WP_145352742.1">
    <property type="nucleotide sequence ID" value="NZ_CP036262.1"/>
</dbReference>
<dbReference type="Pfam" id="PF10105">
    <property type="entry name" value="DUF2344"/>
    <property type="match status" value="1"/>
</dbReference>
<organism evidence="3 4">
    <name type="scientific">Roseimaritima multifibrata</name>
    <dbReference type="NCBI Taxonomy" id="1930274"/>
    <lineage>
        <taxon>Bacteria</taxon>
        <taxon>Pseudomonadati</taxon>
        <taxon>Planctomycetota</taxon>
        <taxon>Planctomycetia</taxon>
        <taxon>Pirellulales</taxon>
        <taxon>Pirellulaceae</taxon>
        <taxon>Roseimaritima</taxon>
    </lineage>
</organism>
<evidence type="ECO:0000259" key="2">
    <source>
        <dbReference type="Pfam" id="PF10105"/>
    </source>
</evidence>
<dbReference type="Proteomes" id="UP000320672">
    <property type="component" value="Chromosome"/>
</dbReference>